<dbReference type="Proteomes" id="UP001642483">
    <property type="component" value="Unassembled WGS sequence"/>
</dbReference>
<protein>
    <recommendedName>
        <fullName evidence="6">IF rod domain-containing protein</fullName>
    </recommendedName>
</protein>
<feature type="compositionally biased region" description="Low complexity" evidence="5">
    <location>
        <begin position="40"/>
        <end position="53"/>
    </location>
</feature>
<proteinExistence type="inferred from homology"/>
<dbReference type="SMART" id="SM01391">
    <property type="entry name" value="Filament"/>
    <property type="match status" value="1"/>
</dbReference>
<keyword evidence="1 3" id="KW-0403">Intermediate filament</keyword>
<dbReference type="SUPFAM" id="SSF64593">
    <property type="entry name" value="Intermediate filament protein, coiled coil region"/>
    <property type="match status" value="2"/>
</dbReference>
<evidence type="ECO:0000256" key="5">
    <source>
        <dbReference type="SAM" id="MobiDB-lite"/>
    </source>
</evidence>
<feature type="compositionally biased region" description="Polar residues" evidence="5">
    <location>
        <begin position="29"/>
        <end position="39"/>
    </location>
</feature>
<evidence type="ECO:0000259" key="6">
    <source>
        <dbReference type="PROSITE" id="PS51842"/>
    </source>
</evidence>
<feature type="coiled-coil region" evidence="4">
    <location>
        <begin position="121"/>
        <end position="388"/>
    </location>
</feature>
<keyword evidence="2 4" id="KW-0175">Coiled coil</keyword>
<feature type="region of interest" description="Disordered" evidence="5">
    <location>
        <begin position="1"/>
        <end position="82"/>
    </location>
</feature>
<accession>A0ABP0FA86</accession>
<name>A0ABP0FA86_CLALP</name>
<keyword evidence="8" id="KW-1185">Reference proteome</keyword>
<dbReference type="PROSITE" id="PS00226">
    <property type="entry name" value="IF_ROD_1"/>
    <property type="match status" value="1"/>
</dbReference>
<sequence>MSQQSSKRTFEERTSSYKRHFGDGPARFSYSTSSPGRQTSNSSRMFRYSSSSAGGAGAGTGAGAASASAPAYGGESSSSSRIRTMRSAPLGSAVSMQDINMMADALGPEFQDLRVNEKEELKVLNSRFAGYIQKVRSLEQENKILQAQLDQFNAIQPSNLQDMYEEEMSRLRREVDTITGQKSSIQLQLDNALTEMEKWRRRYEDEAANTRELENDLNDMRKDCDDATLVRLDLERRLETLQEEIAFLKNVQEQEVAELKEQLKKTEIKVEMAPGPDLEELVEDMRNQYEKLAARNRADAEQWYTEKVEAMQMQSAQNEDNLRNVRNDISEYRKTVQTLNLELDSLRGSNDSLQRTIAELEQRYNRDVQQHQETADTLRAECNGLKAQMGQHLRQYQELMDVKMALDIEIATYRKLLEGEESRLTDKVRPSSQSGYKSGYTTTLRRGYSGFDQGAAANGDDVETVTTKKVVVKTIETKDGKVVSQSEDVRESSGDHDDF</sequence>
<evidence type="ECO:0000256" key="2">
    <source>
        <dbReference type="ARBA" id="ARBA00023054"/>
    </source>
</evidence>
<dbReference type="InterPro" id="IPR050405">
    <property type="entry name" value="Intermediate_filament"/>
</dbReference>
<dbReference type="PRINTS" id="PR01248">
    <property type="entry name" value="TYPE1KERATIN"/>
</dbReference>
<dbReference type="InterPro" id="IPR002957">
    <property type="entry name" value="Keratin_I"/>
</dbReference>
<dbReference type="EMBL" id="CAWYQH010000013">
    <property type="protein sequence ID" value="CAK8675112.1"/>
    <property type="molecule type" value="Genomic_DNA"/>
</dbReference>
<dbReference type="InterPro" id="IPR018039">
    <property type="entry name" value="IF_conserved"/>
</dbReference>
<gene>
    <name evidence="7" type="ORF">CVLEPA_LOCUS4732</name>
</gene>
<comment type="similarity">
    <text evidence="3">Belongs to the intermediate filament family.</text>
</comment>
<dbReference type="PANTHER" id="PTHR45652">
    <property type="entry name" value="GLIAL FIBRILLARY ACIDIC PROTEIN"/>
    <property type="match status" value="1"/>
</dbReference>
<evidence type="ECO:0000256" key="3">
    <source>
        <dbReference type="RuleBase" id="RU000685"/>
    </source>
</evidence>
<comment type="caution">
    <text evidence="7">The sequence shown here is derived from an EMBL/GenBank/DDBJ whole genome shotgun (WGS) entry which is preliminary data.</text>
</comment>
<evidence type="ECO:0000313" key="7">
    <source>
        <dbReference type="EMBL" id="CAK8675112.1"/>
    </source>
</evidence>
<dbReference type="InterPro" id="IPR039008">
    <property type="entry name" value="IF_rod_dom"/>
</dbReference>
<evidence type="ECO:0000313" key="8">
    <source>
        <dbReference type="Proteomes" id="UP001642483"/>
    </source>
</evidence>
<dbReference type="PROSITE" id="PS51842">
    <property type="entry name" value="IF_ROD_2"/>
    <property type="match status" value="1"/>
</dbReference>
<dbReference type="Gene3D" id="1.20.5.500">
    <property type="entry name" value="Single helix bin"/>
    <property type="match status" value="1"/>
</dbReference>
<evidence type="ECO:0000256" key="1">
    <source>
        <dbReference type="ARBA" id="ARBA00022754"/>
    </source>
</evidence>
<reference evidence="7 8" key="1">
    <citation type="submission" date="2024-02" db="EMBL/GenBank/DDBJ databases">
        <authorList>
            <person name="Daric V."/>
            <person name="Darras S."/>
        </authorList>
    </citation>
    <scope>NUCLEOTIDE SEQUENCE [LARGE SCALE GENOMIC DNA]</scope>
</reference>
<dbReference type="PANTHER" id="PTHR45652:SF21">
    <property type="entry name" value="ZINC FINGER CCCH DOMAIN-CONTAINING PROTEIN 13-LIKE ISOFORM X1"/>
    <property type="match status" value="1"/>
</dbReference>
<feature type="compositionally biased region" description="Low complexity" evidence="5">
    <location>
        <begin position="63"/>
        <end position="80"/>
    </location>
</feature>
<dbReference type="Gene3D" id="1.20.5.170">
    <property type="match status" value="1"/>
</dbReference>
<evidence type="ECO:0000256" key="4">
    <source>
        <dbReference type="SAM" id="Coils"/>
    </source>
</evidence>
<dbReference type="Pfam" id="PF00038">
    <property type="entry name" value="Filament"/>
    <property type="match status" value="1"/>
</dbReference>
<feature type="domain" description="IF rod" evidence="6">
    <location>
        <begin position="117"/>
        <end position="424"/>
    </location>
</feature>
<organism evidence="7 8">
    <name type="scientific">Clavelina lepadiformis</name>
    <name type="common">Light-bulb sea squirt</name>
    <name type="synonym">Ascidia lepadiformis</name>
    <dbReference type="NCBI Taxonomy" id="159417"/>
    <lineage>
        <taxon>Eukaryota</taxon>
        <taxon>Metazoa</taxon>
        <taxon>Chordata</taxon>
        <taxon>Tunicata</taxon>
        <taxon>Ascidiacea</taxon>
        <taxon>Aplousobranchia</taxon>
        <taxon>Clavelinidae</taxon>
        <taxon>Clavelina</taxon>
    </lineage>
</organism>
<dbReference type="Gene3D" id="1.20.5.1160">
    <property type="entry name" value="Vasodilator-stimulated phosphoprotein"/>
    <property type="match status" value="1"/>
</dbReference>